<evidence type="ECO:0000256" key="10">
    <source>
        <dbReference type="SAM" id="Phobius"/>
    </source>
</evidence>
<feature type="non-terminal residue" evidence="11">
    <location>
        <position position="1"/>
    </location>
</feature>
<dbReference type="PANTHER" id="PTHR21137">
    <property type="entry name" value="ODORANT RECEPTOR"/>
    <property type="match status" value="1"/>
</dbReference>
<organism evidence="11">
    <name type="scientific">Anomala corpulenta</name>
    <dbReference type="NCBI Taxonomy" id="931571"/>
    <lineage>
        <taxon>Eukaryota</taxon>
        <taxon>Metazoa</taxon>
        <taxon>Ecdysozoa</taxon>
        <taxon>Arthropoda</taxon>
        <taxon>Hexapoda</taxon>
        <taxon>Insecta</taxon>
        <taxon>Pterygota</taxon>
        <taxon>Neoptera</taxon>
        <taxon>Endopterygota</taxon>
        <taxon>Coleoptera</taxon>
        <taxon>Polyphaga</taxon>
        <taxon>Scarabaeiformia</taxon>
        <taxon>Scarabaeidae</taxon>
        <taxon>Rutelinae</taxon>
        <taxon>Anomala</taxon>
    </lineage>
</organism>
<evidence type="ECO:0000256" key="2">
    <source>
        <dbReference type="ARBA" id="ARBA00022475"/>
    </source>
</evidence>
<dbReference type="AlphaFoldDB" id="A0A0E3Y6R5"/>
<dbReference type="GO" id="GO:0004984">
    <property type="term" value="F:olfactory receptor activity"/>
    <property type="evidence" value="ECO:0007669"/>
    <property type="project" value="InterPro"/>
</dbReference>
<keyword evidence="6 10" id="KW-1133">Transmembrane helix</keyword>
<keyword evidence="2" id="KW-1003">Cell membrane</keyword>
<keyword evidence="7 10" id="KW-0472">Membrane</keyword>
<keyword evidence="8 11" id="KW-0675">Receptor</keyword>
<dbReference type="Pfam" id="PF02949">
    <property type="entry name" value="7tm_6"/>
    <property type="match status" value="1"/>
</dbReference>
<keyword evidence="5" id="KW-0552">Olfaction</keyword>
<feature type="transmembrane region" description="Helical" evidence="10">
    <location>
        <begin position="136"/>
        <end position="154"/>
    </location>
</feature>
<evidence type="ECO:0000256" key="8">
    <source>
        <dbReference type="ARBA" id="ARBA00023170"/>
    </source>
</evidence>
<sequence>FLPMEFVKLITSYQNVKSTMEQLGVVTMHMISTLKIVNLYFKRNEISRIIDELHYNDLTETSGSLERKNLQNKFHRKIRRLCMFFFHMGNCTSTILCATSLIHLIICKHETVYQEFCSTVQPIVISTPIHIRSLIYSRWIICAFQWMCMFLYGWQIVAHDTLFAAILIKIACNIRILQMDFKNITAESDQNITKMNYKMNQLTFQLQKLIRTCQCAANVFQYIILLQVLSSLFILITCLYVAASVPVFGIEFVFQLQYYLTVVTQLSMYCWFADEVTILFSQMPVSIYQNYWICGDQSFKRSMLINMIRMNKPIYFIIGTVAPLNINVLVYILRASYSYFAIIKNK</sequence>
<reference evidence="11" key="1">
    <citation type="journal article" date="2015" name="PLoS ONE">
        <title>Chemosensory Gene Families in Adult Antennae of Anomala corpulenta Motschulsky (Coleoptera: Scarabaeidae: Rutelinae).</title>
        <authorList>
            <person name="Li X."/>
            <person name="Ju Q."/>
            <person name="Jie W."/>
            <person name="Li F."/>
            <person name="Jiang X."/>
            <person name="Hu J."/>
            <person name="Qu M."/>
        </authorList>
    </citation>
    <scope>NUCLEOTIDE SEQUENCE</scope>
</reference>
<evidence type="ECO:0000256" key="6">
    <source>
        <dbReference type="ARBA" id="ARBA00022989"/>
    </source>
</evidence>
<feature type="transmembrane region" description="Helical" evidence="10">
    <location>
        <begin position="81"/>
        <end position="106"/>
    </location>
</feature>
<name>A0A0E3Y6R5_9SCAR</name>
<evidence type="ECO:0000256" key="9">
    <source>
        <dbReference type="ARBA" id="ARBA00023224"/>
    </source>
</evidence>
<keyword evidence="9" id="KW-0807">Transducer</keyword>
<evidence type="ECO:0000313" key="11">
    <source>
        <dbReference type="EMBL" id="AKC58569.1"/>
    </source>
</evidence>
<dbReference type="EMBL" id="KM251688">
    <property type="protein sequence ID" value="AKC58569.1"/>
    <property type="molecule type" value="mRNA"/>
</dbReference>
<dbReference type="GO" id="GO:0007165">
    <property type="term" value="P:signal transduction"/>
    <property type="evidence" value="ECO:0007669"/>
    <property type="project" value="UniProtKB-KW"/>
</dbReference>
<dbReference type="PANTHER" id="PTHR21137:SF35">
    <property type="entry name" value="ODORANT RECEPTOR 19A-RELATED"/>
    <property type="match status" value="1"/>
</dbReference>
<gene>
    <name evidence="11" type="primary">OR34</name>
</gene>
<evidence type="ECO:0000256" key="4">
    <source>
        <dbReference type="ARBA" id="ARBA00022692"/>
    </source>
</evidence>
<dbReference type="InterPro" id="IPR004117">
    <property type="entry name" value="7tm6_olfct_rcpt"/>
</dbReference>
<accession>A0A0E3Y6R5</accession>
<evidence type="ECO:0000256" key="3">
    <source>
        <dbReference type="ARBA" id="ARBA00022606"/>
    </source>
</evidence>
<feature type="transmembrane region" description="Helical" evidence="10">
    <location>
        <begin position="314"/>
        <end position="333"/>
    </location>
</feature>
<comment type="subcellular location">
    <subcellularLocation>
        <location evidence="1">Cell membrane</location>
        <topology evidence="1">Multi-pass membrane protein</topology>
    </subcellularLocation>
</comment>
<dbReference type="GO" id="GO:0005549">
    <property type="term" value="F:odorant binding"/>
    <property type="evidence" value="ECO:0007669"/>
    <property type="project" value="InterPro"/>
</dbReference>
<evidence type="ECO:0000256" key="5">
    <source>
        <dbReference type="ARBA" id="ARBA00022725"/>
    </source>
</evidence>
<keyword evidence="4 10" id="KW-0812">Transmembrane</keyword>
<proteinExistence type="evidence at transcript level"/>
<feature type="transmembrane region" description="Helical" evidence="10">
    <location>
        <begin position="232"/>
        <end position="256"/>
    </location>
</feature>
<evidence type="ECO:0000256" key="1">
    <source>
        <dbReference type="ARBA" id="ARBA00004651"/>
    </source>
</evidence>
<keyword evidence="3" id="KW-0716">Sensory transduction</keyword>
<evidence type="ECO:0000256" key="7">
    <source>
        <dbReference type="ARBA" id="ARBA00023136"/>
    </source>
</evidence>
<dbReference type="GO" id="GO:0005886">
    <property type="term" value="C:plasma membrane"/>
    <property type="evidence" value="ECO:0007669"/>
    <property type="project" value="UniProtKB-SubCell"/>
</dbReference>
<protein>
    <submittedName>
        <fullName evidence="11">Odorant receptor 34</fullName>
    </submittedName>
</protein>